<comment type="similarity">
    <text evidence="2">Belongs to the UPF0291 family.</text>
</comment>
<dbReference type="SUPFAM" id="SSF158221">
    <property type="entry name" value="YnzC-like"/>
    <property type="match status" value="1"/>
</dbReference>
<evidence type="ECO:0000256" key="2">
    <source>
        <dbReference type="HAMAP-Rule" id="MF_01103"/>
    </source>
</evidence>
<accession>A0A917G0W2</accession>
<dbReference type="GO" id="GO:0005737">
    <property type="term" value="C:cytoplasm"/>
    <property type="evidence" value="ECO:0007669"/>
    <property type="project" value="UniProtKB-SubCell"/>
</dbReference>
<keyword evidence="1 2" id="KW-0963">Cytoplasm</keyword>
<dbReference type="InterPro" id="IPR009242">
    <property type="entry name" value="DUF896"/>
</dbReference>
<dbReference type="RefSeq" id="WP_188613843.1">
    <property type="nucleotide sequence ID" value="NZ_BMJT01000003.1"/>
</dbReference>
<dbReference type="PANTHER" id="PTHR37300">
    <property type="entry name" value="UPF0291 PROTEIN CBO2609/CLC_2481"/>
    <property type="match status" value="1"/>
</dbReference>
<sequence length="77" mass="8920">MLSQEKIARINELSKKAKEGTLTEREAKERSALRKEYLESFRKSMRTTIENVKVVDEEGNDVTPAKVKALQEKRKLN</sequence>
<dbReference type="EMBL" id="BMJT01000003">
    <property type="protein sequence ID" value="GGG16894.1"/>
    <property type="molecule type" value="Genomic_DNA"/>
</dbReference>
<dbReference type="HAMAP" id="MF_01103">
    <property type="entry name" value="UPF0291"/>
    <property type="match status" value="1"/>
</dbReference>
<dbReference type="Gene3D" id="1.10.287.540">
    <property type="entry name" value="Helix hairpin bin"/>
    <property type="match status" value="1"/>
</dbReference>
<dbReference type="Pfam" id="PF05979">
    <property type="entry name" value="DUF896"/>
    <property type="match status" value="1"/>
</dbReference>
<evidence type="ECO:0000313" key="3">
    <source>
        <dbReference type="EMBL" id="GGG16894.1"/>
    </source>
</evidence>
<comment type="subcellular location">
    <subcellularLocation>
        <location evidence="2">Cytoplasm</location>
    </subcellularLocation>
</comment>
<reference evidence="3" key="2">
    <citation type="submission" date="2020-09" db="EMBL/GenBank/DDBJ databases">
        <authorList>
            <person name="Sun Q."/>
            <person name="Zhou Y."/>
        </authorList>
    </citation>
    <scope>NUCLEOTIDE SEQUENCE</scope>
    <source>
        <strain evidence="3">CGMCC 1.15760</strain>
    </source>
</reference>
<comment type="caution">
    <text evidence="3">The sequence shown here is derived from an EMBL/GenBank/DDBJ whole genome shotgun (WGS) entry which is preliminary data.</text>
</comment>
<reference evidence="3" key="1">
    <citation type="journal article" date="2014" name="Int. J. Syst. Evol. Microbiol.">
        <title>Complete genome sequence of Corynebacterium casei LMG S-19264T (=DSM 44701T), isolated from a smear-ripened cheese.</title>
        <authorList>
            <consortium name="US DOE Joint Genome Institute (JGI-PGF)"/>
            <person name="Walter F."/>
            <person name="Albersmeier A."/>
            <person name="Kalinowski J."/>
            <person name="Ruckert C."/>
        </authorList>
    </citation>
    <scope>NUCLEOTIDE SEQUENCE</scope>
    <source>
        <strain evidence="3">CGMCC 1.15760</strain>
    </source>
</reference>
<dbReference type="PANTHER" id="PTHR37300:SF1">
    <property type="entry name" value="UPF0291 PROTEIN YNZC"/>
    <property type="match status" value="1"/>
</dbReference>
<keyword evidence="4" id="KW-1185">Reference proteome</keyword>
<dbReference type="Proteomes" id="UP000616608">
    <property type="component" value="Unassembled WGS sequence"/>
</dbReference>
<name>A0A917G0W2_9BACI</name>
<evidence type="ECO:0000256" key="1">
    <source>
        <dbReference type="ARBA" id="ARBA00022490"/>
    </source>
</evidence>
<proteinExistence type="inferred from homology"/>
<evidence type="ECO:0000313" key="4">
    <source>
        <dbReference type="Proteomes" id="UP000616608"/>
    </source>
</evidence>
<protein>
    <recommendedName>
        <fullName evidence="2">UPF0291 protein GCM10007425_09070</fullName>
    </recommendedName>
</protein>
<gene>
    <name evidence="3" type="ORF">GCM10007425_09070</name>
</gene>
<organism evidence="3 4">
    <name type="scientific">Lysinibacillus alkalisoli</name>
    <dbReference type="NCBI Taxonomy" id="1911548"/>
    <lineage>
        <taxon>Bacteria</taxon>
        <taxon>Bacillati</taxon>
        <taxon>Bacillota</taxon>
        <taxon>Bacilli</taxon>
        <taxon>Bacillales</taxon>
        <taxon>Bacillaceae</taxon>
        <taxon>Lysinibacillus</taxon>
    </lineage>
</organism>
<dbReference type="AlphaFoldDB" id="A0A917G0W2"/>